<evidence type="ECO:0000313" key="3">
    <source>
        <dbReference type="Proteomes" id="UP000015102"/>
    </source>
</evidence>
<accession>T1GIH9</accession>
<keyword evidence="3" id="KW-1185">Reference proteome</keyword>
<dbReference type="EMBL" id="CAQQ02073173">
    <property type="status" value="NOT_ANNOTATED_CDS"/>
    <property type="molecule type" value="Genomic_DNA"/>
</dbReference>
<evidence type="ECO:0000256" key="1">
    <source>
        <dbReference type="SAM" id="SignalP"/>
    </source>
</evidence>
<organism evidence="2 3">
    <name type="scientific">Megaselia scalaris</name>
    <name type="common">Humpbacked fly</name>
    <name type="synonym">Phora scalaris</name>
    <dbReference type="NCBI Taxonomy" id="36166"/>
    <lineage>
        <taxon>Eukaryota</taxon>
        <taxon>Metazoa</taxon>
        <taxon>Ecdysozoa</taxon>
        <taxon>Arthropoda</taxon>
        <taxon>Hexapoda</taxon>
        <taxon>Insecta</taxon>
        <taxon>Pterygota</taxon>
        <taxon>Neoptera</taxon>
        <taxon>Endopterygota</taxon>
        <taxon>Diptera</taxon>
        <taxon>Brachycera</taxon>
        <taxon>Muscomorpha</taxon>
        <taxon>Platypezoidea</taxon>
        <taxon>Phoridae</taxon>
        <taxon>Megaseliini</taxon>
        <taxon>Megaselia</taxon>
    </lineage>
</organism>
<reference evidence="3" key="1">
    <citation type="submission" date="2013-02" db="EMBL/GenBank/DDBJ databases">
        <authorList>
            <person name="Hughes D."/>
        </authorList>
    </citation>
    <scope>NUCLEOTIDE SEQUENCE</scope>
    <source>
        <strain>Durham</strain>
        <strain evidence="3">NC isolate 2 -- Noor lab</strain>
    </source>
</reference>
<name>T1GIH9_MEGSC</name>
<feature type="signal peptide" evidence="1">
    <location>
        <begin position="1"/>
        <end position="15"/>
    </location>
</feature>
<dbReference type="EnsemblMetazoa" id="MESCA003258-RA">
    <property type="protein sequence ID" value="MESCA003258-PA"/>
    <property type="gene ID" value="MESCA003258"/>
</dbReference>
<feature type="chain" id="PRO_5012655460" evidence="1">
    <location>
        <begin position="16"/>
        <end position="121"/>
    </location>
</feature>
<proteinExistence type="predicted"/>
<evidence type="ECO:0000313" key="2">
    <source>
        <dbReference type="EnsemblMetazoa" id="MESCA003258-PA"/>
    </source>
</evidence>
<dbReference type="Proteomes" id="UP000015102">
    <property type="component" value="Unassembled WGS sequence"/>
</dbReference>
<dbReference type="HOGENOM" id="CLU_2040730_0_0_1"/>
<dbReference type="AlphaFoldDB" id="T1GIH9"/>
<reference evidence="2" key="2">
    <citation type="submission" date="2015-06" db="UniProtKB">
        <authorList>
            <consortium name="EnsemblMetazoa"/>
        </authorList>
    </citation>
    <scope>IDENTIFICATION</scope>
</reference>
<sequence>MKYLILFLILKSIYAQQYQVPQTQSTYNPYQSNSYYTFSDLYPNGYNYYNYYSTPINPVYPGYTYTTASPYYNTYMTGYAGYNAAYPWFNWLYPFNYNGNLNAGQQQVFGRKKRSVLLSKL</sequence>
<keyword evidence="1" id="KW-0732">Signal</keyword>
<protein>
    <submittedName>
        <fullName evidence="2">Uncharacterized protein</fullName>
    </submittedName>
</protein>